<accession>A0ABM7T775</accession>
<evidence type="ECO:0000256" key="4">
    <source>
        <dbReference type="ARBA" id="ARBA00023159"/>
    </source>
</evidence>
<keyword evidence="3" id="KW-0902">Two-component regulatory system</keyword>
<comment type="function">
    <text evidence="5">May play the central regulatory role in sporulation. It may be an element of the effector pathway responsible for the activation of sporulation genes in response to nutritional stress. Spo0A may act in concert with spo0H (a sigma factor) to control the expression of some genes that are critical to the sporulation process.</text>
</comment>
<evidence type="ECO:0000259" key="7">
    <source>
        <dbReference type="SMART" id="SM00448"/>
    </source>
</evidence>
<dbReference type="InterPro" id="IPR001789">
    <property type="entry name" value="Sig_transdc_resp-reg_receiver"/>
</dbReference>
<keyword evidence="10" id="KW-1185">Reference proteome</keyword>
<dbReference type="Proteomes" id="UP000824633">
    <property type="component" value="Chromosome"/>
</dbReference>
<dbReference type="InterPro" id="IPR011006">
    <property type="entry name" value="CheY-like_superfamily"/>
</dbReference>
<dbReference type="PANTHER" id="PTHR37299:SF3">
    <property type="entry name" value="STAGE 0 SPORULATION PROTEIN A HOMOLOG"/>
    <property type="match status" value="1"/>
</dbReference>
<dbReference type="SMART" id="SM00448">
    <property type="entry name" value="REC"/>
    <property type="match status" value="1"/>
</dbReference>
<dbReference type="SUPFAM" id="SSF52172">
    <property type="entry name" value="CheY-like"/>
    <property type="match status" value="1"/>
</dbReference>
<dbReference type="Gene3D" id="2.40.50.1020">
    <property type="entry name" value="LytTr DNA-binding domain"/>
    <property type="match status" value="1"/>
</dbReference>
<reference evidence="10" key="1">
    <citation type="submission" date="2021-07" db="EMBL/GenBank/DDBJ databases">
        <title>Complete genome sequencing of a Clostridium isolate.</title>
        <authorList>
            <person name="Ueki A."/>
            <person name="Tonouchi A."/>
        </authorList>
    </citation>
    <scope>NUCLEOTIDE SEQUENCE [LARGE SCALE GENOMIC DNA]</scope>
    <source>
        <strain evidence="10">C5S11</strain>
    </source>
</reference>
<dbReference type="Pfam" id="PF00072">
    <property type="entry name" value="Response_reg"/>
    <property type="match status" value="1"/>
</dbReference>
<feature type="domain" description="Response regulatory" evidence="7">
    <location>
        <begin position="2"/>
        <end position="119"/>
    </location>
</feature>
<dbReference type="PANTHER" id="PTHR37299">
    <property type="entry name" value="TRANSCRIPTIONAL REGULATOR-RELATED"/>
    <property type="match status" value="1"/>
</dbReference>
<dbReference type="InterPro" id="IPR007492">
    <property type="entry name" value="LytTR_DNA-bd_dom"/>
</dbReference>
<dbReference type="SMART" id="SM00850">
    <property type="entry name" value="LytTR"/>
    <property type="match status" value="1"/>
</dbReference>
<name>A0ABM7T775_9CLOT</name>
<dbReference type="Pfam" id="PF04397">
    <property type="entry name" value="LytTR"/>
    <property type="match status" value="1"/>
</dbReference>
<dbReference type="Gene3D" id="3.40.50.2300">
    <property type="match status" value="1"/>
</dbReference>
<evidence type="ECO:0000259" key="8">
    <source>
        <dbReference type="SMART" id="SM00850"/>
    </source>
</evidence>
<feature type="domain" description="HTH LytTR-type" evidence="8">
    <location>
        <begin position="147"/>
        <end position="239"/>
    </location>
</feature>
<comment type="function">
    <text evidence="6">Required for high-level post-exponential phase expression of a series of secreted proteins.</text>
</comment>
<sequence length="243" mass="27873">MNNIIICEDNIHERKQLISILNSEIEKFDCKIALSTGNPYEVIRHIDNRTSSFIYFLDIDLNSDLNGFELAKLIRTYDPNGYIIFLTGHAELTLLTFQYKVQALDYIIKGDINVLKTKVSDCLIAVHNNLTAANTKVDNTISIDVGNNILFLDFKDILFFETAGTEHKISVHTHNGQSEFYGTLKNIEKTVSSDFYKTHRSYLVNTKKIKSIDKSNMVIEMTNDEMCYVSLRYLKGLLKKCLH</sequence>
<organism evidence="9 10">
    <name type="scientific">Clostridium gelidum</name>
    <dbReference type="NCBI Taxonomy" id="704125"/>
    <lineage>
        <taxon>Bacteria</taxon>
        <taxon>Bacillati</taxon>
        <taxon>Bacillota</taxon>
        <taxon>Clostridia</taxon>
        <taxon>Eubacteriales</taxon>
        <taxon>Clostridiaceae</taxon>
        <taxon>Clostridium</taxon>
    </lineage>
</organism>
<gene>
    <name evidence="9" type="ORF">psyc5s11_39230</name>
</gene>
<keyword evidence="2" id="KW-0963">Cytoplasm</keyword>
<evidence type="ECO:0000313" key="10">
    <source>
        <dbReference type="Proteomes" id="UP000824633"/>
    </source>
</evidence>
<dbReference type="InterPro" id="IPR046947">
    <property type="entry name" value="LytR-like"/>
</dbReference>
<dbReference type="EMBL" id="AP024849">
    <property type="protein sequence ID" value="BCZ47856.1"/>
    <property type="molecule type" value="Genomic_DNA"/>
</dbReference>
<protein>
    <recommendedName>
        <fullName evidence="1">Stage 0 sporulation protein A homolog</fullName>
    </recommendedName>
</protein>
<keyword evidence="4" id="KW-0010">Activator</keyword>
<evidence type="ECO:0000256" key="2">
    <source>
        <dbReference type="ARBA" id="ARBA00022490"/>
    </source>
</evidence>
<dbReference type="RefSeq" id="WP_224034168.1">
    <property type="nucleotide sequence ID" value="NZ_AP024849.1"/>
</dbReference>
<evidence type="ECO:0000256" key="6">
    <source>
        <dbReference type="ARBA" id="ARBA00037164"/>
    </source>
</evidence>
<evidence type="ECO:0000256" key="5">
    <source>
        <dbReference type="ARBA" id="ARBA00024867"/>
    </source>
</evidence>
<evidence type="ECO:0000313" key="9">
    <source>
        <dbReference type="EMBL" id="BCZ47856.1"/>
    </source>
</evidence>
<dbReference type="GO" id="GO:0003677">
    <property type="term" value="F:DNA binding"/>
    <property type="evidence" value="ECO:0007669"/>
    <property type="project" value="UniProtKB-KW"/>
</dbReference>
<keyword evidence="9" id="KW-0238">DNA-binding</keyword>
<proteinExistence type="predicted"/>
<evidence type="ECO:0000256" key="3">
    <source>
        <dbReference type="ARBA" id="ARBA00023012"/>
    </source>
</evidence>
<evidence type="ECO:0000256" key="1">
    <source>
        <dbReference type="ARBA" id="ARBA00018672"/>
    </source>
</evidence>